<evidence type="ECO:0000256" key="4">
    <source>
        <dbReference type="ARBA" id="ARBA00022692"/>
    </source>
</evidence>
<evidence type="ECO:0000256" key="3">
    <source>
        <dbReference type="ARBA" id="ARBA00022475"/>
    </source>
</evidence>
<reference evidence="9 10" key="1">
    <citation type="submission" date="2019-12" db="EMBL/GenBank/DDBJ databases">
        <title>Whole-genome analyses of novel actinobacteria.</title>
        <authorList>
            <person name="Sahin N."/>
            <person name="Saygin H."/>
        </authorList>
    </citation>
    <scope>NUCLEOTIDE SEQUENCE [LARGE SCALE GENOMIC DNA]</scope>
    <source>
        <strain evidence="9 10">KC615</strain>
    </source>
</reference>
<feature type="transmembrane region" description="Helical" evidence="7">
    <location>
        <begin position="238"/>
        <end position="257"/>
    </location>
</feature>
<evidence type="ECO:0000256" key="1">
    <source>
        <dbReference type="ARBA" id="ARBA00004651"/>
    </source>
</evidence>
<keyword evidence="6 7" id="KW-0472">Membrane</keyword>
<feature type="domain" description="EamA" evidence="8">
    <location>
        <begin position="146"/>
        <end position="280"/>
    </location>
</feature>
<feature type="transmembrane region" description="Helical" evidence="7">
    <location>
        <begin position="208"/>
        <end position="226"/>
    </location>
</feature>
<dbReference type="InterPro" id="IPR037185">
    <property type="entry name" value="EmrE-like"/>
</dbReference>
<feature type="transmembrane region" description="Helical" evidence="7">
    <location>
        <begin position="149"/>
        <end position="165"/>
    </location>
</feature>
<dbReference type="AlphaFoldDB" id="A0A6I4VLZ4"/>
<evidence type="ECO:0000256" key="7">
    <source>
        <dbReference type="SAM" id="Phobius"/>
    </source>
</evidence>
<dbReference type="RefSeq" id="WP_160799460.1">
    <property type="nucleotide sequence ID" value="NZ_WUUL01000001.1"/>
</dbReference>
<dbReference type="Pfam" id="PF00892">
    <property type="entry name" value="EamA"/>
    <property type="match status" value="2"/>
</dbReference>
<sequence length="299" mass="32902">MSKRFLPEIVLISISFVWGITFVVVQDAIKDLPPYSFLAIRFFVAFLLLWLVNKLFIKQNVWNKAAILSGIGIGFFLFLGFGLQTFSLLYTTSGKSGFFTGMNVAFVPFVTLLFFQQRIKFPTLIGILCSVIGLYFLSGSIVGMNLGDILALGCAVAFAIQIALTGQYTKKLATYPFVIWQLLTVTVCSGILAAFYESFHPTVLLRPTVWTAVLVTSAFATVFAFVGQTLVQKQISSARVAIIFTLEPVFAALGDYLVNEITLSGIELIGCSSIIIGIILAEIPWKIRKKESVVTLDLD</sequence>
<evidence type="ECO:0000313" key="9">
    <source>
        <dbReference type="EMBL" id="MXQ52437.1"/>
    </source>
</evidence>
<gene>
    <name evidence="9" type="ORF">GSM42_01445</name>
</gene>
<evidence type="ECO:0000256" key="6">
    <source>
        <dbReference type="ARBA" id="ARBA00023136"/>
    </source>
</evidence>
<evidence type="ECO:0000256" key="5">
    <source>
        <dbReference type="ARBA" id="ARBA00022989"/>
    </source>
</evidence>
<accession>A0A6I4VLZ4</accession>
<dbReference type="GO" id="GO:0005886">
    <property type="term" value="C:plasma membrane"/>
    <property type="evidence" value="ECO:0007669"/>
    <property type="project" value="UniProtKB-SubCell"/>
</dbReference>
<feature type="domain" description="EamA" evidence="8">
    <location>
        <begin position="9"/>
        <end position="138"/>
    </location>
</feature>
<dbReference type="SUPFAM" id="SSF103481">
    <property type="entry name" value="Multidrug resistance efflux transporter EmrE"/>
    <property type="match status" value="2"/>
</dbReference>
<dbReference type="InterPro" id="IPR051258">
    <property type="entry name" value="Diverse_Substrate_Transporter"/>
</dbReference>
<feature type="transmembrane region" description="Helical" evidence="7">
    <location>
        <begin position="122"/>
        <end position="143"/>
    </location>
</feature>
<dbReference type="PANTHER" id="PTHR42920">
    <property type="entry name" value="OS03G0707200 PROTEIN-RELATED"/>
    <property type="match status" value="1"/>
</dbReference>
<dbReference type="InterPro" id="IPR000620">
    <property type="entry name" value="EamA_dom"/>
</dbReference>
<dbReference type="EMBL" id="WUUL01000001">
    <property type="protein sequence ID" value="MXQ52437.1"/>
    <property type="molecule type" value="Genomic_DNA"/>
</dbReference>
<proteinExistence type="inferred from homology"/>
<comment type="subcellular location">
    <subcellularLocation>
        <location evidence="1">Cell membrane</location>
        <topology evidence="1">Multi-pass membrane protein</topology>
    </subcellularLocation>
</comment>
<comment type="caution">
    <text evidence="9">The sequence shown here is derived from an EMBL/GenBank/DDBJ whole genome shotgun (WGS) entry which is preliminary data.</text>
</comment>
<name>A0A6I4VLZ4_9BACL</name>
<feature type="transmembrane region" description="Helical" evidence="7">
    <location>
        <begin position="65"/>
        <end position="90"/>
    </location>
</feature>
<keyword evidence="4 7" id="KW-0812">Transmembrane</keyword>
<evidence type="ECO:0000256" key="2">
    <source>
        <dbReference type="ARBA" id="ARBA00007362"/>
    </source>
</evidence>
<feature type="transmembrane region" description="Helical" evidence="7">
    <location>
        <begin position="177"/>
        <end position="196"/>
    </location>
</feature>
<protein>
    <submittedName>
        <fullName evidence="9">EamA family transporter</fullName>
    </submittedName>
</protein>
<dbReference type="PANTHER" id="PTHR42920:SF5">
    <property type="entry name" value="EAMA DOMAIN-CONTAINING PROTEIN"/>
    <property type="match status" value="1"/>
</dbReference>
<evidence type="ECO:0000259" key="8">
    <source>
        <dbReference type="Pfam" id="PF00892"/>
    </source>
</evidence>
<feature type="transmembrane region" description="Helical" evidence="7">
    <location>
        <begin position="9"/>
        <end position="29"/>
    </location>
</feature>
<feature type="transmembrane region" description="Helical" evidence="7">
    <location>
        <begin position="96"/>
        <end position="115"/>
    </location>
</feature>
<keyword evidence="5 7" id="KW-1133">Transmembrane helix</keyword>
<dbReference type="Proteomes" id="UP000430692">
    <property type="component" value="Unassembled WGS sequence"/>
</dbReference>
<feature type="transmembrane region" description="Helical" evidence="7">
    <location>
        <begin position="35"/>
        <end position="53"/>
    </location>
</feature>
<keyword evidence="10" id="KW-1185">Reference proteome</keyword>
<organism evidence="9 10">
    <name type="scientific">Shimazuella alba</name>
    <dbReference type="NCBI Taxonomy" id="2690964"/>
    <lineage>
        <taxon>Bacteria</taxon>
        <taxon>Bacillati</taxon>
        <taxon>Bacillota</taxon>
        <taxon>Bacilli</taxon>
        <taxon>Bacillales</taxon>
        <taxon>Thermoactinomycetaceae</taxon>
        <taxon>Shimazuella</taxon>
    </lineage>
</organism>
<keyword evidence="3" id="KW-1003">Cell membrane</keyword>
<evidence type="ECO:0000313" key="10">
    <source>
        <dbReference type="Proteomes" id="UP000430692"/>
    </source>
</evidence>
<feature type="transmembrane region" description="Helical" evidence="7">
    <location>
        <begin position="263"/>
        <end position="281"/>
    </location>
</feature>
<comment type="similarity">
    <text evidence="2">Belongs to the EamA transporter family.</text>
</comment>